<dbReference type="Gene3D" id="1.20.1250.20">
    <property type="entry name" value="MFS general substrate transporter like domains"/>
    <property type="match status" value="1"/>
</dbReference>
<dbReference type="InterPro" id="IPR050382">
    <property type="entry name" value="MFS_Na/Anion_cotransporter"/>
</dbReference>
<feature type="transmembrane region" description="Helical" evidence="5">
    <location>
        <begin position="165"/>
        <end position="188"/>
    </location>
</feature>
<keyword evidence="3 5" id="KW-1133">Transmembrane helix</keyword>
<dbReference type="PANTHER" id="PTHR11662">
    <property type="entry name" value="SOLUTE CARRIER FAMILY 17"/>
    <property type="match status" value="1"/>
</dbReference>
<reference evidence="7 8" key="1">
    <citation type="journal article" date="2022" name="Allergy">
        <title>Genome assembly and annotation of Periplaneta americana reveal a comprehensive cockroach allergen profile.</title>
        <authorList>
            <person name="Wang L."/>
            <person name="Xiong Q."/>
            <person name="Saelim N."/>
            <person name="Wang L."/>
            <person name="Nong W."/>
            <person name="Wan A.T."/>
            <person name="Shi M."/>
            <person name="Liu X."/>
            <person name="Cao Q."/>
            <person name="Hui J.H.L."/>
            <person name="Sookrung N."/>
            <person name="Leung T.F."/>
            <person name="Tungtrongchitr A."/>
            <person name="Tsui S.K.W."/>
        </authorList>
    </citation>
    <scope>NUCLEOTIDE SEQUENCE [LARGE SCALE GENOMIC DNA]</scope>
    <source>
        <strain evidence="7">PWHHKU_190912</strain>
    </source>
</reference>
<comment type="caution">
    <text evidence="7">The sequence shown here is derived from an EMBL/GenBank/DDBJ whole genome shotgun (WGS) entry which is preliminary data.</text>
</comment>
<dbReference type="InterPro" id="IPR011701">
    <property type="entry name" value="MFS"/>
</dbReference>
<dbReference type="InterPro" id="IPR020846">
    <property type="entry name" value="MFS_dom"/>
</dbReference>
<evidence type="ECO:0000256" key="4">
    <source>
        <dbReference type="ARBA" id="ARBA00023136"/>
    </source>
</evidence>
<feature type="transmembrane region" description="Helical" evidence="5">
    <location>
        <begin position="299"/>
        <end position="317"/>
    </location>
</feature>
<dbReference type="Pfam" id="PF07690">
    <property type="entry name" value="MFS_1"/>
    <property type="match status" value="1"/>
</dbReference>
<sequence>MRYILIFMCASSLALNYIVNVCMSVAIVAMVKPAVHLQTFSANLTDADVCPITNMELNPNNATQEGEFEWDEELQGYILASYYYGYVSTQVLGGRLAENFGGKHVVGSGIMMSGLLILLAPTCAWTHVYLLMALRVLQGAVGGIMLPAVHVLFPKWIPPEERPHISGLVFSAIHIGSVLAMSVTGLLVDASGWPTVFYFFGAVAIAWFIPWMIIVYETPEEHPRISYEEKTYLMKSCGSTDKKKVAQPVPWRSILTSAPVWAYMWMNFAITWEIYTFLSELPNYSKNVLHFNIREMADTGIAVAGGGALCLYAITVVGCDATLITVLFVVTLTTHGLYVAGSNINHMDLAVNFSGTIAGLSFTLCNLAGILAPSVAGIIINEQV</sequence>
<keyword evidence="8" id="KW-1185">Reference proteome</keyword>
<organism evidence="7 8">
    <name type="scientific">Periplaneta americana</name>
    <name type="common">American cockroach</name>
    <name type="synonym">Blatta americana</name>
    <dbReference type="NCBI Taxonomy" id="6978"/>
    <lineage>
        <taxon>Eukaryota</taxon>
        <taxon>Metazoa</taxon>
        <taxon>Ecdysozoa</taxon>
        <taxon>Arthropoda</taxon>
        <taxon>Hexapoda</taxon>
        <taxon>Insecta</taxon>
        <taxon>Pterygota</taxon>
        <taxon>Neoptera</taxon>
        <taxon>Polyneoptera</taxon>
        <taxon>Dictyoptera</taxon>
        <taxon>Blattodea</taxon>
        <taxon>Blattoidea</taxon>
        <taxon>Blattidae</taxon>
        <taxon>Blattinae</taxon>
        <taxon>Periplaneta</taxon>
    </lineage>
</organism>
<dbReference type="Proteomes" id="UP001148838">
    <property type="component" value="Unassembled WGS sequence"/>
</dbReference>
<feature type="transmembrane region" description="Helical" evidence="5">
    <location>
        <begin position="132"/>
        <end position="153"/>
    </location>
</feature>
<evidence type="ECO:0000259" key="6">
    <source>
        <dbReference type="PROSITE" id="PS50850"/>
    </source>
</evidence>
<proteinExistence type="predicted"/>
<dbReference type="PROSITE" id="PS50850">
    <property type="entry name" value="MFS"/>
    <property type="match status" value="1"/>
</dbReference>
<name>A0ABQ8SRH6_PERAM</name>
<keyword evidence="2 5" id="KW-0812">Transmembrane</keyword>
<keyword evidence="4 5" id="KW-0472">Membrane</keyword>
<feature type="transmembrane region" description="Helical" evidence="5">
    <location>
        <begin position="105"/>
        <end position="125"/>
    </location>
</feature>
<feature type="transmembrane region" description="Helical" evidence="5">
    <location>
        <begin position="353"/>
        <end position="380"/>
    </location>
</feature>
<evidence type="ECO:0000313" key="7">
    <source>
        <dbReference type="EMBL" id="KAJ4436796.1"/>
    </source>
</evidence>
<feature type="transmembrane region" description="Helical" evidence="5">
    <location>
        <begin position="195"/>
        <end position="216"/>
    </location>
</feature>
<accession>A0ABQ8SRH6</accession>
<feature type="domain" description="Major facilitator superfamily (MFS) profile" evidence="6">
    <location>
        <begin position="27"/>
        <end position="384"/>
    </location>
</feature>
<evidence type="ECO:0000256" key="1">
    <source>
        <dbReference type="ARBA" id="ARBA00004141"/>
    </source>
</evidence>
<feature type="transmembrane region" description="Helical" evidence="5">
    <location>
        <begin position="260"/>
        <end position="278"/>
    </location>
</feature>
<dbReference type="PANTHER" id="PTHR11662:SF399">
    <property type="entry name" value="FI19708P1-RELATED"/>
    <property type="match status" value="1"/>
</dbReference>
<gene>
    <name evidence="7" type="ORF">ANN_16928</name>
</gene>
<evidence type="ECO:0000313" key="8">
    <source>
        <dbReference type="Proteomes" id="UP001148838"/>
    </source>
</evidence>
<evidence type="ECO:0000256" key="5">
    <source>
        <dbReference type="SAM" id="Phobius"/>
    </source>
</evidence>
<feature type="transmembrane region" description="Helical" evidence="5">
    <location>
        <begin position="323"/>
        <end position="341"/>
    </location>
</feature>
<evidence type="ECO:0000256" key="3">
    <source>
        <dbReference type="ARBA" id="ARBA00022989"/>
    </source>
</evidence>
<dbReference type="InterPro" id="IPR036259">
    <property type="entry name" value="MFS_trans_sf"/>
</dbReference>
<comment type="subcellular location">
    <subcellularLocation>
        <location evidence="1">Membrane</location>
        <topology evidence="1">Multi-pass membrane protein</topology>
    </subcellularLocation>
</comment>
<dbReference type="SUPFAM" id="SSF103473">
    <property type="entry name" value="MFS general substrate transporter"/>
    <property type="match status" value="1"/>
</dbReference>
<evidence type="ECO:0000256" key="2">
    <source>
        <dbReference type="ARBA" id="ARBA00022692"/>
    </source>
</evidence>
<feature type="non-terminal residue" evidence="7">
    <location>
        <position position="384"/>
    </location>
</feature>
<dbReference type="EMBL" id="JAJSOF020000021">
    <property type="protein sequence ID" value="KAJ4436796.1"/>
    <property type="molecule type" value="Genomic_DNA"/>
</dbReference>
<protein>
    <recommendedName>
        <fullName evidence="6">Major facilitator superfamily (MFS) profile domain-containing protein</fullName>
    </recommendedName>
</protein>